<evidence type="ECO:0000256" key="3">
    <source>
        <dbReference type="ARBA" id="ARBA00022512"/>
    </source>
</evidence>
<dbReference type="Proteomes" id="UP000623129">
    <property type="component" value="Unassembled WGS sequence"/>
</dbReference>
<sequence>MMLGSISRISIYNLVVAGGGVINGQGAKAWSKDCDNKPVDSKYFHVGIHQCQSITVERLKISAPGDSKNTDGVHISISNNITLNSLSIGTGHGISIGSLGKYKDEQNVAHVMVKNSTVTGTTNGLRIKTWGGSPPSEAFNIKFEDIFVRNVSNPIIIDQAYCPGNVCNNETSQVKISDVTFKNIHGTSNTPAAVQLQCSKAVPCKNINLNEINLQPLTSIVSSISSVCSNVLGTVLGFKNQIHASRNFTRGFPKINFFGVCVCVC</sequence>
<evidence type="ECO:0000256" key="5">
    <source>
        <dbReference type="ARBA" id="ARBA00022801"/>
    </source>
</evidence>
<keyword evidence="6 8" id="KW-0326">Glycosidase</keyword>
<accession>A0A833VQ06</accession>
<dbReference type="OrthoDB" id="187139at2759"/>
<dbReference type="SUPFAM" id="SSF51126">
    <property type="entry name" value="Pectin lyase-like"/>
    <property type="match status" value="1"/>
</dbReference>
<keyword evidence="5 8" id="KW-0378">Hydrolase</keyword>
<evidence type="ECO:0000256" key="1">
    <source>
        <dbReference type="ARBA" id="ARBA00004191"/>
    </source>
</evidence>
<comment type="similarity">
    <text evidence="2 8">Belongs to the glycosyl hydrolase 28 family.</text>
</comment>
<evidence type="ECO:0000256" key="7">
    <source>
        <dbReference type="ARBA" id="ARBA00023316"/>
    </source>
</evidence>
<dbReference type="Pfam" id="PF00295">
    <property type="entry name" value="Glyco_hydro_28"/>
    <property type="match status" value="1"/>
</dbReference>
<reference evidence="9" key="1">
    <citation type="submission" date="2020-01" db="EMBL/GenBank/DDBJ databases">
        <title>Genome sequence of Kobresia littledalei, the first chromosome-level genome in the family Cyperaceae.</title>
        <authorList>
            <person name="Qu G."/>
        </authorList>
    </citation>
    <scope>NUCLEOTIDE SEQUENCE</scope>
    <source>
        <strain evidence="9">C.B.Clarke</strain>
        <tissue evidence="9">Leaf</tissue>
    </source>
</reference>
<evidence type="ECO:0000313" key="10">
    <source>
        <dbReference type="Proteomes" id="UP000623129"/>
    </source>
</evidence>
<protein>
    <submittedName>
        <fullName evidence="9">Exopolygalacturonase-like protein</fullName>
    </submittedName>
</protein>
<dbReference type="Gene3D" id="2.160.20.10">
    <property type="entry name" value="Single-stranded right-handed beta-helix, Pectin lyase-like"/>
    <property type="match status" value="1"/>
</dbReference>
<dbReference type="AlphaFoldDB" id="A0A833VQ06"/>
<keyword evidence="4" id="KW-0964">Secreted</keyword>
<dbReference type="GO" id="GO:0071555">
    <property type="term" value="P:cell wall organization"/>
    <property type="evidence" value="ECO:0007669"/>
    <property type="project" value="UniProtKB-KW"/>
</dbReference>
<proteinExistence type="inferred from homology"/>
<gene>
    <name evidence="9" type="ORF">FCM35_KLT04073</name>
</gene>
<dbReference type="PANTHER" id="PTHR31375">
    <property type="match status" value="1"/>
</dbReference>
<organism evidence="9 10">
    <name type="scientific">Carex littledalei</name>
    <dbReference type="NCBI Taxonomy" id="544730"/>
    <lineage>
        <taxon>Eukaryota</taxon>
        <taxon>Viridiplantae</taxon>
        <taxon>Streptophyta</taxon>
        <taxon>Embryophyta</taxon>
        <taxon>Tracheophyta</taxon>
        <taxon>Spermatophyta</taxon>
        <taxon>Magnoliopsida</taxon>
        <taxon>Liliopsida</taxon>
        <taxon>Poales</taxon>
        <taxon>Cyperaceae</taxon>
        <taxon>Cyperoideae</taxon>
        <taxon>Cariceae</taxon>
        <taxon>Carex</taxon>
        <taxon>Carex subgen. Euthyceras</taxon>
    </lineage>
</organism>
<dbReference type="GO" id="GO:0005975">
    <property type="term" value="P:carbohydrate metabolic process"/>
    <property type="evidence" value="ECO:0007669"/>
    <property type="project" value="InterPro"/>
</dbReference>
<name>A0A833VQ06_9POAL</name>
<evidence type="ECO:0000256" key="8">
    <source>
        <dbReference type="RuleBase" id="RU361169"/>
    </source>
</evidence>
<evidence type="ECO:0000256" key="6">
    <source>
        <dbReference type="ARBA" id="ARBA00023295"/>
    </source>
</evidence>
<keyword evidence="7" id="KW-0961">Cell wall biogenesis/degradation</keyword>
<dbReference type="InterPro" id="IPR012334">
    <property type="entry name" value="Pectin_lyas_fold"/>
</dbReference>
<comment type="subcellular location">
    <subcellularLocation>
        <location evidence="1">Secreted</location>
        <location evidence="1">Cell wall</location>
    </subcellularLocation>
</comment>
<keyword evidence="10" id="KW-1185">Reference proteome</keyword>
<dbReference type="InterPro" id="IPR000743">
    <property type="entry name" value="Glyco_hydro_28"/>
</dbReference>
<keyword evidence="3" id="KW-0134">Cell wall</keyword>
<evidence type="ECO:0000256" key="2">
    <source>
        <dbReference type="ARBA" id="ARBA00008834"/>
    </source>
</evidence>
<evidence type="ECO:0000313" key="9">
    <source>
        <dbReference type="EMBL" id="KAF3330719.1"/>
    </source>
</evidence>
<evidence type="ECO:0000256" key="4">
    <source>
        <dbReference type="ARBA" id="ARBA00022525"/>
    </source>
</evidence>
<dbReference type="EMBL" id="SWLB01000013">
    <property type="protein sequence ID" value="KAF3330719.1"/>
    <property type="molecule type" value="Genomic_DNA"/>
</dbReference>
<dbReference type="GO" id="GO:0004650">
    <property type="term" value="F:polygalacturonase activity"/>
    <property type="evidence" value="ECO:0007669"/>
    <property type="project" value="InterPro"/>
</dbReference>
<dbReference type="InterPro" id="IPR011050">
    <property type="entry name" value="Pectin_lyase_fold/virulence"/>
</dbReference>
<comment type="caution">
    <text evidence="9">The sequence shown here is derived from an EMBL/GenBank/DDBJ whole genome shotgun (WGS) entry which is preliminary data.</text>
</comment>